<name>A0A1B2EWW2_9HYPH</name>
<evidence type="ECO:0000313" key="2">
    <source>
        <dbReference type="EMBL" id="ANY84426.1"/>
    </source>
</evidence>
<dbReference type="RefSeq" id="WP_099515317.1">
    <property type="nucleotide sequence ID" value="NZ_CP016619.1"/>
</dbReference>
<proteinExistence type="predicted"/>
<keyword evidence="2" id="KW-0614">Plasmid</keyword>
<dbReference type="AlphaFoldDB" id="A0A1B2EWW2"/>
<feature type="signal peptide" evidence="1">
    <location>
        <begin position="1"/>
        <end position="21"/>
    </location>
</feature>
<dbReference type="EMBL" id="CP016619">
    <property type="protein sequence ID" value="ANY84426.1"/>
    <property type="molecule type" value="Genomic_DNA"/>
</dbReference>
<gene>
    <name evidence="2" type="ORF">BB934_40190</name>
</gene>
<reference evidence="2" key="1">
    <citation type="submission" date="2016-07" db="EMBL/GenBank/DDBJ databases">
        <title>Microvirga ossetica sp. nov. a new species of rhizobia isolated from root nodules of the legume species Vicia alpestris Steven originated from North Ossetia region in the Caucasus.</title>
        <authorList>
            <person name="Safronova V.I."/>
            <person name="Kuznetsova I.G."/>
            <person name="Sazanova A.L."/>
            <person name="Belimov A."/>
            <person name="Andronov E."/>
            <person name="Osledkin Y.S."/>
            <person name="Onishchuk O.P."/>
            <person name="Kurchak O.N."/>
            <person name="Shaposhnikov A.I."/>
            <person name="Willems A."/>
            <person name="Tikhonovich I.A."/>
        </authorList>
    </citation>
    <scope>NUCLEOTIDE SEQUENCE [LARGE SCALE GENOMIC DNA]</scope>
    <source>
        <strain evidence="2">V5/3M</strain>
        <plasmid evidence="2">unnamed2</plasmid>
    </source>
</reference>
<feature type="chain" id="PRO_5008536540" evidence="1">
    <location>
        <begin position="22"/>
        <end position="121"/>
    </location>
</feature>
<keyword evidence="1" id="KW-0732">Signal</keyword>
<accession>A0A1B2EWW2</accession>
<protein>
    <submittedName>
        <fullName evidence="2">Uncharacterized protein</fullName>
    </submittedName>
</protein>
<geneLocation type="plasmid" evidence="2">
    <name>unnamed2</name>
</geneLocation>
<sequence length="121" mass="13301">MRVRFALALSALVSLPLPAQAHDIYSHLRDVWGGSCCDNNDCRPALYRFVASDLQMFVDGRWIEVPGERIQYRGLPGDTGETGGGHWCGLIYQPDFSSRGALYMTKCAVLPPQSAAAQDEP</sequence>
<organism evidence="2">
    <name type="scientific">Microvirga ossetica</name>
    <dbReference type="NCBI Taxonomy" id="1882682"/>
    <lineage>
        <taxon>Bacteria</taxon>
        <taxon>Pseudomonadati</taxon>
        <taxon>Pseudomonadota</taxon>
        <taxon>Alphaproteobacteria</taxon>
        <taxon>Hyphomicrobiales</taxon>
        <taxon>Methylobacteriaceae</taxon>
        <taxon>Microvirga</taxon>
    </lineage>
</organism>
<dbReference type="OrthoDB" id="8479270at2"/>
<evidence type="ECO:0000256" key="1">
    <source>
        <dbReference type="SAM" id="SignalP"/>
    </source>
</evidence>
<dbReference type="KEGG" id="moc:BB934_40190"/>